<proteinExistence type="predicted"/>
<protein>
    <recommendedName>
        <fullName evidence="3">DUF1963 domain-containing protein</fullName>
    </recommendedName>
</protein>
<organism evidence="1 2">
    <name type="scientific">Deinococcus cellulosilyticus (strain DSM 18568 / NBRC 106333 / KACC 11606 / 5516J-15)</name>
    <dbReference type="NCBI Taxonomy" id="1223518"/>
    <lineage>
        <taxon>Bacteria</taxon>
        <taxon>Thermotogati</taxon>
        <taxon>Deinococcota</taxon>
        <taxon>Deinococci</taxon>
        <taxon>Deinococcales</taxon>
        <taxon>Deinococcaceae</taxon>
        <taxon>Deinococcus</taxon>
    </lineage>
</organism>
<dbReference type="Gene3D" id="2.30.320.10">
    <property type="entry name" value="YwqG-like"/>
    <property type="match status" value="1"/>
</dbReference>
<reference evidence="1 2" key="1">
    <citation type="submission" date="2019-07" db="EMBL/GenBank/DDBJ databases">
        <title>Whole genome shotgun sequence of Deinococcus cellulosilyticus NBRC 106333.</title>
        <authorList>
            <person name="Hosoyama A."/>
            <person name="Uohara A."/>
            <person name="Ohji S."/>
            <person name="Ichikawa N."/>
        </authorList>
    </citation>
    <scope>NUCLEOTIDE SEQUENCE [LARGE SCALE GENOMIC DNA]</scope>
    <source>
        <strain evidence="1 2">NBRC 106333</strain>
    </source>
</reference>
<keyword evidence="2" id="KW-1185">Reference proteome</keyword>
<evidence type="ECO:0008006" key="3">
    <source>
        <dbReference type="Google" id="ProtNLM"/>
    </source>
</evidence>
<gene>
    <name evidence="1" type="ORF">DC3_24270</name>
</gene>
<dbReference type="InterPro" id="IPR035948">
    <property type="entry name" value="YwqG-like_sf"/>
</dbReference>
<dbReference type="Pfam" id="PF09234">
    <property type="entry name" value="DUF1963"/>
    <property type="match status" value="1"/>
</dbReference>
<dbReference type="Proteomes" id="UP000321306">
    <property type="component" value="Unassembled WGS sequence"/>
</dbReference>
<evidence type="ECO:0000313" key="1">
    <source>
        <dbReference type="EMBL" id="GEM46792.1"/>
    </source>
</evidence>
<sequence length="189" mass="21996">MLYFFLGEDEPAYNIDHQVLLYTGDEPLACVDPPAEYACESYTHLKPHTLEAVFAPDLPHWSTRDYDTLVALLGEQAQENYESWVRELHQQPDKVLVARLFGHASGVGQDSREDAYVVREVGPQYLFDLKKWAELNMIHALDWLHFLTFESVDELDLMFWDAGYLQFLIHRKDPRNLNFQNLYAAIETS</sequence>
<accession>A0A511N1Q3</accession>
<dbReference type="EMBL" id="BJXB01000009">
    <property type="protein sequence ID" value="GEM46792.1"/>
    <property type="molecule type" value="Genomic_DNA"/>
</dbReference>
<dbReference type="SUPFAM" id="SSF103032">
    <property type="entry name" value="Hypothetical protein YwqG"/>
    <property type="match status" value="1"/>
</dbReference>
<dbReference type="InterPro" id="IPR015315">
    <property type="entry name" value="DUF1963"/>
</dbReference>
<dbReference type="AlphaFoldDB" id="A0A511N1Q3"/>
<comment type="caution">
    <text evidence="1">The sequence shown here is derived from an EMBL/GenBank/DDBJ whole genome shotgun (WGS) entry which is preliminary data.</text>
</comment>
<name>A0A511N1Q3_DEIC1</name>
<evidence type="ECO:0000313" key="2">
    <source>
        <dbReference type="Proteomes" id="UP000321306"/>
    </source>
</evidence>